<dbReference type="Proteomes" id="UP001610063">
    <property type="component" value="Unassembled WGS sequence"/>
</dbReference>
<keyword evidence="3" id="KW-0418">Kinase</keyword>
<dbReference type="GO" id="GO:0004673">
    <property type="term" value="F:protein histidine kinase activity"/>
    <property type="evidence" value="ECO:0007669"/>
    <property type="project" value="UniProtKB-EC"/>
</dbReference>
<evidence type="ECO:0000313" key="3">
    <source>
        <dbReference type="EMBL" id="MFH6982565.1"/>
    </source>
</evidence>
<dbReference type="RefSeq" id="WP_395416253.1">
    <property type="nucleotide sequence ID" value="NZ_JBIPKE010000012.1"/>
</dbReference>
<dbReference type="Gene3D" id="3.30.565.10">
    <property type="entry name" value="Histidine kinase-like ATPase, C-terminal domain"/>
    <property type="match status" value="1"/>
</dbReference>
<dbReference type="Pfam" id="PF06580">
    <property type="entry name" value="His_kinase"/>
    <property type="match status" value="1"/>
</dbReference>
<dbReference type="PANTHER" id="PTHR34220">
    <property type="entry name" value="SENSOR HISTIDINE KINASE YPDA"/>
    <property type="match status" value="1"/>
</dbReference>
<sequence>MSHPVLRGSGNKVYLLVWVLMVFLHGTVLYFYYGWSLEVSAADSLVYNLLFASIAPGFWYIVTFASLSKDDLALVGTHLAGATMAIFLWAALSGVALRFLFPDHQEYLAFLKRAYIWRLIIGVMYYSITVLVFYLIKYYQDLQERTHRELELQNLLKDSELRMLKSQINPHFIFNSLNSVSALTVSKPEAAREMVIKLSDFLRYSLGKDSVHMNTLAQELDNATLYMDIEKIRFGSRLRFEKEVDDACLKVDVPNLILQPIFENAIKYGVHESIHEVTIRLKCMAHPGMLEIHIGNNFDEESMPPKGAGIGLENVRRRLGLVYGRNDLLEVDQQDGEFMVKIKIPTENE</sequence>
<keyword evidence="4" id="KW-1185">Reference proteome</keyword>
<keyword evidence="1" id="KW-1133">Transmembrane helix</keyword>
<feature type="domain" description="Signal transduction histidine kinase internal region" evidence="2">
    <location>
        <begin position="159"/>
        <end position="238"/>
    </location>
</feature>
<organism evidence="3 4">
    <name type="scientific">Marinoscillum luteum</name>
    <dbReference type="NCBI Taxonomy" id="861051"/>
    <lineage>
        <taxon>Bacteria</taxon>
        <taxon>Pseudomonadati</taxon>
        <taxon>Bacteroidota</taxon>
        <taxon>Cytophagia</taxon>
        <taxon>Cytophagales</taxon>
        <taxon>Reichenbachiellaceae</taxon>
        <taxon>Marinoscillum</taxon>
    </lineage>
</organism>
<dbReference type="InterPro" id="IPR010559">
    <property type="entry name" value="Sig_transdc_His_kin_internal"/>
</dbReference>
<dbReference type="SUPFAM" id="SSF55874">
    <property type="entry name" value="ATPase domain of HSP90 chaperone/DNA topoisomerase II/histidine kinase"/>
    <property type="match status" value="1"/>
</dbReference>
<keyword evidence="1" id="KW-0472">Membrane</keyword>
<comment type="caution">
    <text evidence="3">The sequence shown here is derived from an EMBL/GenBank/DDBJ whole genome shotgun (WGS) entry which is preliminary data.</text>
</comment>
<feature type="transmembrane region" description="Helical" evidence="1">
    <location>
        <begin position="45"/>
        <end position="67"/>
    </location>
</feature>
<feature type="transmembrane region" description="Helical" evidence="1">
    <location>
        <begin position="115"/>
        <end position="136"/>
    </location>
</feature>
<protein>
    <submittedName>
        <fullName evidence="3">Sensor histidine kinase</fullName>
        <ecNumber evidence="3">2.7.13.3</ecNumber>
    </submittedName>
</protein>
<feature type="transmembrane region" description="Helical" evidence="1">
    <location>
        <begin position="12"/>
        <end position="33"/>
    </location>
</feature>
<dbReference type="InterPro" id="IPR050640">
    <property type="entry name" value="Bact_2-comp_sensor_kinase"/>
</dbReference>
<dbReference type="PANTHER" id="PTHR34220:SF7">
    <property type="entry name" value="SENSOR HISTIDINE KINASE YPDA"/>
    <property type="match status" value="1"/>
</dbReference>
<evidence type="ECO:0000313" key="4">
    <source>
        <dbReference type="Proteomes" id="UP001610063"/>
    </source>
</evidence>
<name>A0ABW7N680_9BACT</name>
<dbReference type="InterPro" id="IPR036890">
    <property type="entry name" value="HATPase_C_sf"/>
</dbReference>
<keyword evidence="3" id="KW-0808">Transferase</keyword>
<keyword evidence="1" id="KW-0812">Transmembrane</keyword>
<feature type="transmembrane region" description="Helical" evidence="1">
    <location>
        <begin position="79"/>
        <end position="100"/>
    </location>
</feature>
<gene>
    <name evidence="3" type="ORF">ACHKAR_03900</name>
</gene>
<dbReference type="EMBL" id="JBIPKE010000012">
    <property type="protein sequence ID" value="MFH6982565.1"/>
    <property type="molecule type" value="Genomic_DNA"/>
</dbReference>
<dbReference type="EC" id="2.7.13.3" evidence="3"/>
<evidence type="ECO:0000259" key="2">
    <source>
        <dbReference type="Pfam" id="PF06580"/>
    </source>
</evidence>
<reference evidence="3 4" key="1">
    <citation type="journal article" date="2013" name="Int. J. Syst. Evol. Microbiol.">
        <title>Marinoscillum luteum sp. nov., isolated from marine sediment.</title>
        <authorList>
            <person name="Cha I.T."/>
            <person name="Park S.J."/>
            <person name="Kim S.J."/>
            <person name="Kim J.G."/>
            <person name="Jung M.Y."/>
            <person name="Shin K.S."/>
            <person name="Kwon K.K."/>
            <person name="Yang S.H."/>
            <person name="Seo Y.S."/>
            <person name="Rhee S.K."/>
        </authorList>
    </citation>
    <scope>NUCLEOTIDE SEQUENCE [LARGE SCALE GENOMIC DNA]</scope>
    <source>
        <strain evidence="3 4">KCTC 23939</strain>
    </source>
</reference>
<evidence type="ECO:0000256" key="1">
    <source>
        <dbReference type="SAM" id="Phobius"/>
    </source>
</evidence>
<proteinExistence type="predicted"/>
<accession>A0ABW7N680</accession>